<evidence type="ECO:0000256" key="4">
    <source>
        <dbReference type="PROSITE-ProRule" id="PRU00207"/>
    </source>
</evidence>
<dbReference type="InterPro" id="IPR001293">
    <property type="entry name" value="Znf_TRAF"/>
</dbReference>
<dbReference type="SUPFAM" id="SSF49599">
    <property type="entry name" value="TRAF domain-like"/>
    <property type="match status" value="1"/>
</dbReference>
<proteinExistence type="predicted"/>
<evidence type="ECO:0000256" key="2">
    <source>
        <dbReference type="ARBA" id="ARBA00022771"/>
    </source>
</evidence>
<dbReference type="PANTHER" id="PTHR10131:SF94">
    <property type="entry name" value="TNF RECEPTOR-ASSOCIATED FACTOR 4"/>
    <property type="match status" value="1"/>
</dbReference>
<evidence type="ECO:0000259" key="5">
    <source>
        <dbReference type="PROSITE" id="PS50145"/>
    </source>
</evidence>
<dbReference type="Gene3D" id="3.30.40.10">
    <property type="entry name" value="Zinc/RING finger domain, C3HC4 (zinc finger)"/>
    <property type="match status" value="2"/>
</dbReference>
<keyword evidence="3 4" id="KW-0862">Zinc</keyword>
<organism evidence="6 7">
    <name type="scientific">Pocillopora meandrina</name>
    <dbReference type="NCBI Taxonomy" id="46732"/>
    <lineage>
        <taxon>Eukaryota</taxon>
        <taxon>Metazoa</taxon>
        <taxon>Cnidaria</taxon>
        <taxon>Anthozoa</taxon>
        <taxon>Hexacorallia</taxon>
        <taxon>Scleractinia</taxon>
        <taxon>Astrocoeniina</taxon>
        <taxon>Pocilloporidae</taxon>
        <taxon>Pocillopora</taxon>
    </lineage>
</organism>
<keyword evidence="1 4" id="KW-0479">Metal-binding</keyword>
<dbReference type="Proteomes" id="UP001159428">
    <property type="component" value="Unassembled WGS sequence"/>
</dbReference>
<name>A0AAU9VLF2_9CNID</name>
<dbReference type="PROSITE" id="PS50145">
    <property type="entry name" value="ZF_TRAF"/>
    <property type="match status" value="1"/>
</dbReference>
<keyword evidence="7" id="KW-1185">Reference proteome</keyword>
<dbReference type="Pfam" id="PF02176">
    <property type="entry name" value="zf-TRAF"/>
    <property type="match status" value="1"/>
</dbReference>
<dbReference type="GO" id="GO:0008270">
    <property type="term" value="F:zinc ion binding"/>
    <property type="evidence" value="ECO:0007669"/>
    <property type="project" value="UniProtKB-KW"/>
</dbReference>
<reference evidence="6 7" key="1">
    <citation type="submission" date="2022-05" db="EMBL/GenBank/DDBJ databases">
        <authorList>
            <consortium name="Genoscope - CEA"/>
            <person name="William W."/>
        </authorList>
    </citation>
    <scope>NUCLEOTIDE SEQUENCE [LARGE SCALE GENOMIC DNA]</scope>
</reference>
<feature type="non-terminal residue" evidence="6">
    <location>
        <position position="1"/>
    </location>
</feature>
<dbReference type="InterPro" id="IPR013083">
    <property type="entry name" value="Znf_RING/FYVE/PHD"/>
</dbReference>
<feature type="zinc finger region" description="TRAF-type" evidence="4">
    <location>
        <begin position="68"/>
        <end position="120"/>
    </location>
</feature>
<protein>
    <recommendedName>
        <fullName evidence="5">TRAF-type domain-containing protein</fullName>
    </recommendedName>
</protein>
<keyword evidence="2 4" id="KW-0863">Zinc-finger</keyword>
<evidence type="ECO:0000313" key="7">
    <source>
        <dbReference type="Proteomes" id="UP001159428"/>
    </source>
</evidence>
<comment type="caution">
    <text evidence="6">The sequence shown here is derived from an EMBL/GenBank/DDBJ whole genome shotgun (WGS) entry which is preliminary data.</text>
</comment>
<evidence type="ECO:0000256" key="1">
    <source>
        <dbReference type="ARBA" id="ARBA00022723"/>
    </source>
</evidence>
<dbReference type="EMBL" id="CALNXJ010000001">
    <property type="protein sequence ID" value="CAH3032013.1"/>
    <property type="molecule type" value="Genomic_DNA"/>
</dbReference>
<dbReference type="AlphaFoldDB" id="A0AAU9VLF2"/>
<feature type="domain" description="TRAF-type" evidence="5">
    <location>
        <begin position="68"/>
        <end position="120"/>
    </location>
</feature>
<evidence type="ECO:0000256" key="3">
    <source>
        <dbReference type="ARBA" id="ARBA00022833"/>
    </source>
</evidence>
<dbReference type="PANTHER" id="PTHR10131">
    <property type="entry name" value="TNF RECEPTOR ASSOCIATED FACTOR"/>
    <property type="match status" value="1"/>
</dbReference>
<gene>
    <name evidence="6" type="ORF">PMEA_00000870</name>
</gene>
<sequence>LVGTGTLHINIALDDIIGNFDVKCNKGSCLWTGKFHEHEQHLKTCGKFQMPCANDGCREVVARERMAAHTAQCAKHKLPCQQCSRKITRESFEEHTASLCSNKRVICPLSCGTSLPRLHLTLHLSECPERALHCAVTGCIAITKQKKVPQHSTNRAVAHSVLQEGEIQRLQGLMHFQRTKPRWILEGRVVFSFRWRGEKWSNVKGPHLFSTEYRCPNGNRWRAHLRFAGLSLELVSIVMAVVKVFPFLAKEIREGEVAANIPLCERDHMDPENIMIVKFVLTYYLLKEDKKGNEVANDNAKNGNCLCTKTKVEAISTGQTNMKFKVFLNGKHF</sequence>
<accession>A0AAU9VLF2</accession>
<evidence type="ECO:0000313" key="6">
    <source>
        <dbReference type="EMBL" id="CAH3032013.1"/>
    </source>
</evidence>